<dbReference type="EMBL" id="NKCI01000007">
    <property type="protein sequence ID" value="RSL71036.1"/>
    <property type="molecule type" value="Genomic_DNA"/>
</dbReference>
<comment type="caution">
    <text evidence="1">The sequence shown here is derived from an EMBL/GenBank/DDBJ whole genome shotgun (WGS) entry which is preliminary data.</text>
</comment>
<accession>A0A428R0K8</accession>
<evidence type="ECO:0000313" key="2">
    <source>
        <dbReference type="Proteomes" id="UP000288168"/>
    </source>
</evidence>
<organism evidence="1 2">
    <name type="scientific">Fusarium duplospermum</name>
    <dbReference type="NCBI Taxonomy" id="1325734"/>
    <lineage>
        <taxon>Eukaryota</taxon>
        <taxon>Fungi</taxon>
        <taxon>Dikarya</taxon>
        <taxon>Ascomycota</taxon>
        <taxon>Pezizomycotina</taxon>
        <taxon>Sordariomycetes</taxon>
        <taxon>Hypocreomycetidae</taxon>
        <taxon>Hypocreales</taxon>
        <taxon>Nectriaceae</taxon>
        <taxon>Fusarium</taxon>
        <taxon>Fusarium solani species complex</taxon>
    </lineage>
</organism>
<name>A0A428R0K8_9HYPO</name>
<reference evidence="1 2" key="1">
    <citation type="submission" date="2017-06" db="EMBL/GenBank/DDBJ databases">
        <title>Comparative genomic analysis of Ambrosia Fusariam Clade fungi.</title>
        <authorList>
            <person name="Stajich J.E."/>
            <person name="Carrillo J."/>
            <person name="Kijimoto T."/>
            <person name="Eskalen A."/>
            <person name="O'Donnell K."/>
            <person name="Kasson M."/>
        </authorList>
    </citation>
    <scope>NUCLEOTIDE SEQUENCE [LARGE SCALE GENOMIC DNA]</scope>
    <source>
        <strain evidence="1 2">NRRL62584</strain>
    </source>
</reference>
<dbReference type="AlphaFoldDB" id="A0A428R0K8"/>
<gene>
    <name evidence="1" type="ORF">CEP54_001532</name>
</gene>
<evidence type="ECO:0000313" key="1">
    <source>
        <dbReference type="EMBL" id="RSL71036.1"/>
    </source>
</evidence>
<protein>
    <submittedName>
        <fullName evidence="1">Uncharacterized protein</fullName>
    </submittedName>
</protein>
<dbReference type="Proteomes" id="UP000288168">
    <property type="component" value="Unassembled WGS sequence"/>
</dbReference>
<dbReference type="OrthoDB" id="10473823at2759"/>
<proteinExistence type="predicted"/>
<keyword evidence="2" id="KW-1185">Reference proteome</keyword>
<sequence>MNNRIHLQQAAPSNQAANRYRNGFLQHTKFDKHDKEGLKQLKRAQAEEPSQPSRIPGGHDEAQQSVLLLLYKNALHAQEEQLIRDEQHLLDNLAQKLAQHGEPTTTESAFLAALTNEPTAGLGHLKWLQQVLEHLEEVRFYTL</sequence>